<dbReference type="Proteomes" id="UP000233100">
    <property type="component" value="Chromosome 7"/>
</dbReference>
<feature type="transmembrane region" description="Helical" evidence="1">
    <location>
        <begin position="34"/>
        <end position="51"/>
    </location>
</feature>
<evidence type="ECO:0000256" key="1">
    <source>
        <dbReference type="SAM" id="Phobius"/>
    </source>
</evidence>
<name>A0A7N9D228_MACFA</name>
<dbReference type="PRINTS" id="PR02045">
    <property type="entry name" value="F138DOMAIN"/>
</dbReference>
<reference evidence="2 3" key="1">
    <citation type="submission" date="2013-03" db="EMBL/GenBank/DDBJ databases">
        <authorList>
            <person name="Warren W."/>
            <person name="Wilson R.K."/>
        </authorList>
    </citation>
    <scope>NUCLEOTIDE SEQUENCE</scope>
</reference>
<reference evidence="2" key="3">
    <citation type="submission" date="2025-09" db="UniProtKB">
        <authorList>
            <consortium name="Ensembl"/>
        </authorList>
    </citation>
    <scope>IDENTIFICATION</scope>
</reference>
<keyword evidence="1" id="KW-0812">Transmembrane</keyword>
<keyword evidence="1" id="KW-1133">Transmembrane helix</keyword>
<dbReference type="PANTHER" id="PTHR12138:SF135">
    <property type="entry name" value="SAM DOMAIN-CONTAINING PROTEIN"/>
    <property type="match status" value="1"/>
</dbReference>
<organism evidence="2 3">
    <name type="scientific">Macaca fascicularis</name>
    <name type="common">Crab-eating macaque</name>
    <name type="synonym">Cynomolgus monkey</name>
    <dbReference type="NCBI Taxonomy" id="9541"/>
    <lineage>
        <taxon>Eukaryota</taxon>
        <taxon>Metazoa</taxon>
        <taxon>Chordata</taxon>
        <taxon>Craniata</taxon>
        <taxon>Vertebrata</taxon>
        <taxon>Euteleostomi</taxon>
        <taxon>Mammalia</taxon>
        <taxon>Eutheria</taxon>
        <taxon>Euarchontoglires</taxon>
        <taxon>Primates</taxon>
        <taxon>Haplorrhini</taxon>
        <taxon>Catarrhini</taxon>
        <taxon>Cercopithecidae</taxon>
        <taxon>Cercopithecinae</taxon>
        <taxon>Macaca</taxon>
    </lineage>
</organism>
<protein>
    <submittedName>
        <fullName evidence="2">Uncharacterized protein</fullName>
    </submittedName>
</protein>
<accession>A0A7N9D228</accession>
<feature type="transmembrane region" description="Helical" evidence="1">
    <location>
        <begin position="87"/>
        <end position="104"/>
    </location>
</feature>
<evidence type="ECO:0000313" key="2">
    <source>
        <dbReference type="Ensembl" id="ENSMFAP00000059432.1"/>
    </source>
</evidence>
<dbReference type="GeneTree" id="ENSGT01120000271815"/>
<keyword evidence="3" id="KW-1185">Reference proteome</keyword>
<dbReference type="AlphaFoldDB" id="A0A7N9D228"/>
<dbReference type="Ensembl" id="ENSMFAT00000096197.1">
    <property type="protein sequence ID" value="ENSMFAP00000059432.1"/>
    <property type="gene ID" value="ENSMFAG00000047947.1"/>
</dbReference>
<evidence type="ECO:0000313" key="3">
    <source>
        <dbReference type="Proteomes" id="UP000233100"/>
    </source>
</evidence>
<proteinExistence type="predicted"/>
<dbReference type="PANTHER" id="PTHR12138">
    <property type="entry name" value="PRIMATE-EXPANDED PROTEIN FAMILY"/>
    <property type="match status" value="1"/>
</dbReference>
<reference evidence="2" key="2">
    <citation type="submission" date="2025-08" db="UniProtKB">
        <authorList>
            <consortium name="Ensembl"/>
        </authorList>
    </citation>
    <scope>IDENTIFICATION</scope>
</reference>
<keyword evidence="1" id="KW-0472">Membrane</keyword>
<sequence length="105" mass="11742">MILAHCNLCLPGLSNSPCLSLQSRWDYRHQQPRLVFLIFVFLVETGFHHVGHRVGQAGLELLISGNPSTSASQSVGITGVSHHAQPLFILIYHYMLYLLVNVFLT</sequence>